<dbReference type="PANTHER" id="PTHR34135">
    <property type="entry name" value="LYSOZYME"/>
    <property type="match status" value="1"/>
</dbReference>
<reference evidence="3 5" key="2">
    <citation type="submission" date="2020-05" db="EMBL/GenBank/DDBJ databases">
        <title>FDA dAtabase for Regulatory Grade micrObial Sequences (FDA-ARGOS): Supporting development and validation of Infectious Disease Dx tests.</title>
        <authorList>
            <person name="Nelson B."/>
            <person name="Plummer A."/>
            <person name="Tallon L."/>
            <person name="Sadzewicz L."/>
            <person name="Zhao X."/>
            <person name="Vavikolanu K."/>
            <person name="Mehta A."/>
            <person name="Aluvathingal J."/>
            <person name="Nadendla S."/>
            <person name="Myers T."/>
            <person name="Yan Y."/>
            <person name="Sichtig H."/>
        </authorList>
    </citation>
    <scope>NUCLEOTIDE SEQUENCE [LARGE SCALE GENOMIC DNA]</scope>
    <source>
        <strain evidence="3 5">FDAARGOS_795</strain>
    </source>
</reference>
<evidence type="ECO:0000313" key="4">
    <source>
        <dbReference type="Proteomes" id="UP000031876"/>
    </source>
</evidence>
<reference evidence="2 4" key="1">
    <citation type="journal article" date="2015" name="Genome Announc.">
        <title>Complete genome sequences for 35 biothreat assay-relevant bacillus species.</title>
        <authorList>
            <person name="Johnson S.L."/>
            <person name="Daligault H.E."/>
            <person name="Davenport K.W."/>
            <person name="Jaissle J."/>
            <person name="Frey K.G."/>
            <person name="Ladner J.T."/>
            <person name="Broomall S.M."/>
            <person name="Bishop-Lilly K.A."/>
            <person name="Bruce D.C."/>
            <person name="Gibbons H.S."/>
            <person name="Coyne S.R."/>
            <person name="Lo C.C."/>
            <person name="Meincke L."/>
            <person name="Munk A.C."/>
            <person name="Koroleva G.I."/>
            <person name="Rosenzweig C.N."/>
            <person name="Palacios G.F."/>
            <person name="Redden C.L."/>
            <person name="Minogue T.D."/>
            <person name="Chain P.S."/>
        </authorList>
    </citation>
    <scope>NUCLEOTIDE SEQUENCE [LARGE SCALE GENOMIC DNA]</scope>
    <source>
        <strain evidence="2 4">HD1011</strain>
    </source>
</reference>
<evidence type="ECO:0000313" key="5">
    <source>
        <dbReference type="Proteomes" id="UP000501107"/>
    </source>
</evidence>
<name>A0A0B5P029_BACTU</name>
<accession>A0A0B5P029</accession>
<dbReference type="Pfam" id="PF01183">
    <property type="entry name" value="Glyco_hydro_25"/>
    <property type="match status" value="1"/>
</dbReference>
<dbReference type="KEGG" id="btw:BF38_4708"/>
<protein>
    <submittedName>
        <fullName evidence="3">Glycoside hydrolase family 25</fullName>
    </submittedName>
    <submittedName>
        <fullName evidence="2">Glycosyl hydrolases 25 family protein</fullName>
    </submittedName>
</protein>
<dbReference type="Gene3D" id="3.20.20.80">
    <property type="entry name" value="Glycosidases"/>
    <property type="match status" value="1"/>
</dbReference>
<dbReference type="PROSITE" id="PS51904">
    <property type="entry name" value="GLYCOSYL_HYDROL_F25_2"/>
    <property type="match status" value="1"/>
</dbReference>
<dbReference type="SUPFAM" id="SSF51445">
    <property type="entry name" value="(Trans)glycosidases"/>
    <property type="match status" value="1"/>
</dbReference>
<dbReference type="EMBL" id="CP053980">
    <property type="protein sequence ID" value="QKH23235.1"/>
    <property type="molecule type" value="Genomic_DNA"/>
</dbReference>
<dbReference type="GO" id="GO:0016052">
    <property type="term" value="P:carbohydrate catabolic process"/>
    <property type="evidence" value="ECO:0007669"/>
    <property type="project" value="TreeGrafter"/>
</dbReference>
<dbReference type="RefSeq" id="WP_000716766.1">
    <property type="nucleotide sequence ID" value="NZ_CP009335.1"/>
</dbReference>
<dbReference type="GO" id="GO:0016998">
    <property type="term" value="P:cell wall macromolecule catabolic process"/>
    <property type="evidence" value="ECO:0007669"/>
    <property type="project" value="InterPro"/>
</dbReference>
<dbReference type="Proteomes" id="UP000031876">
    <property type="component" value="Chromosome"/>
</dbReference>
<proteinExistence type="inferred from homology"/>
<dbReference type="PANTHER" id="PTHR34135:SF1">
    <property type="entry name" value="GLYCOSYL HYDROLASE FAMILY 25"/>
    <property type="match status" value="1"/>
</dbReference>
<dbReference type="InterPro" id="IPR002053">
    <property type="entry name" value="Glyco_hydro_25"/>
</dbReference>
<dbReference type="Proteomes" id="UP000501107">
    <property type="component" value="Chromosome"/>
</dbReference>
<dbReference type="InterPro" id="IPR017853">
    <property type="entry name" value="GH"/>
</dbReference>
<organism evidence="3 5">
    <name type="scientific">Bacillus thuringiensis</name>
    <dbReference type="NCBI Taxonomy" id="1428"/>
    <lineage>
        <taxon>Bacteria</taxon>
        <taxon>Bacillati</taxon>
        <taxon>Bacillota</taxon>
        <taxon>Bacilli</taxon>
        <taxon>Bacillales</taxon>
        <taxon>Bacillaceae</taxon>
        <taxon>Bacillus</taxon>
        <taxon>Bacillus cereus group</taxon>
    </lineage>
</organism>
<dbReference type="AlphaFoldDB" id="A0A0B5P029"/>
<comment type="similarity">
    <text evidence="1">Belongs to the glycosyl hydrolase 25 family.</text>
</comment>
<evidence type="ECO:0000313" key="2">
    <source>
        <dbReference type="EMBL" id="AJG79087.1"/>
    </source>
</evidence>
<dbReference type="GO" id="GO:0003796">
    <property type="term" value="F:lysozyme activity"/>
    <property type="evidence" value="ECO:0007669"/>
    <property type="project" value="InterPro"/>
</dbReference>
<dbReference type="GO" id="GO:0009253">
    <property type="term" value="P:peptidoglycan catabolic process"/>
    <property type="evidence" value="ECO:0007669"/>
    <property type="project" value="InterPro"/>
</dbReference>
<keyword evidence="3" id="KW-0378">Hydrolase</keyword>
<sequence length="350" mass="40001">MKKIADISYHNGNINWAEASNDLELAIIRVQYGFNKVDSKYKEYVQGCKAYGVPFGHYAYGCYISVQDAIVEARDFMNRADKDAKFLVLDVEDDTLASCGPTNLAKASQAFIDTCRAAGWKVGLYVSHHMYTSYGLNSVSADFLWIPRYGGSKPAYSCDLWQYTETGSVAGITGNVDLNYLVGNKTIEWFIGKGSNSNNPDPTDVDTRKNVSLPPDWLTNNLGWLQCVERQSWVYKEPNELAEVVGKLPLGSGHVYLESAWDGKRFWFKIANDNWVPETAMRIEKDGRSKGVIWNEWEGLECYHHANYNSGIRDRVSVGQWVIEFRDNNWIYIKDKGWVEFDEKIIRWIR</sequence>
<gene>
    <name evidence="2" type="ORF">BF38_4708</name>
    <name evidence="3" type="ORF">FOC89_04270</name>
</gene>
<dbReference type="EMBL" id="CP009335">
    <property type="protein sequence ID" value="AJG79087.1"/>
    <property type="molecule type" value="Genomic_DNA"/>
</dbReference>
<evidence type="ECO:0000313" key="3">
    <source>
        <dbReference type="EMBL" id="QKH23235.1"/>
    </source>
</evidence>
<evidence type="ECO:0000256" key="1">
    <source>
        <dbReference type="ARBA" id="ARBA00010646"/>
    </source>
</evidence>